<dbReference type="Gene3D" id="3.30.1380.10">
    <property type="match status" value="1"/>
</dbReference>
<evidence type="ECO:0000313" key="2">
    <source>
        <dbReference type="EMBL" id="CAB4152024.1"/>
    </source>
</evidence>
<dbReference type="CDD" id="cd14845">
    <property type="entry name" value="L-Ala-D-Glu_peptidase_like"/>
    <property type="match status" value="1"/>
</dbReference>
<proteinExistence type="predicted"/>
<dbReference type="SUPFAM" id="SSF55166">
    <property type="entry name" value="Hedgehog/DD-peptidase"/>
    <property type="match status" value="1"/>
</dbReference>
<name>A0A6J5MYS7_9CAUD</name>
<protein>
    <submittedName>
        <fullName evidence="2">D-alanyl-D-alanine carboxypeptidase</fullName>
    </submittedName>
</protein>
<keyword evidence="2" id="KW-0645">Protease</keyword>
<sequence length="154" mass="18073">MDLITIGRIKTAHPKLRDELEKDYIECNNLLPKGIRLRFAYVYRSIEEQNKLFAQRPKVTNARGGQSIHNYGLAFDIVILKDKDNNGTFETASFDIDEYWKMVVSYFKSKGWEWGGDWKSFKDGPHFEKTYGHTWQTLAKKEIMINNGMKYPII</sequence>
<reference evidence="2" key="1">
    <citation type="submission" date="2020-04" db="EMBL/GenBank/DDBJ databases">
        <authorList>
            <person name="Chiriac C."/>
            <person name="Salcher M."/>
            <person name="Ghai R."/>
            <person name="Kavagutti S V."/>
        </authorList>
    </citation>
    <scope>NUCLEOTIDE SEQUENCE</scope>
</reference>
<keyword evidence="2" id="KW-0378">Hydrolase</keyword>
<dbReference type="InterPro" id="IPR009045">
    <property type="entry name" value="Zn_M74/Hedgehog-like"/>
</dbReference>
<gene>
    <name evidence="2" type="ORF">UFOVP600_45</name>
</gene>
<dbReference type="InterPro" id="IPR039561">
    <property type="entry name" value="Peptidase_M15C"/>
</dbReference>
<organism evidence="2">
    <name type="scientific">uncultured Caudovirales phage</name>
    <dbReference type="NCBI Taxonomy" id="2100421"/>
    <lineage>
        <taxon>Viruses</taxon>
        <taxon>Duplodnaviria</taxon>
        <taxon>Heunggongvirae</taxon>
        <taxon>Uroviricota</taxon>
        <taxon>Caudoviricetes</taxon>
        <taxon>Peduoviridae</taxon>
        <taxon>Maltschvirus</taxon>
        <taxon>Maltschvirus maltsch</taxon>
    </lineage>
</organism>
<dbReference type="EMBL" id="LR796560">
    <property type="protein sequence ID" value="CAB4152024.1"/>
    <property type="molecule type" value="Genomic_DNA"/>
</dbReference>
<dbReference type="Pfam" id="PF13539">
    <property type="entry name" value="Peptidase_M15_4"/>
    <property type="match status" value="1"/>
</dbReference>
<keyword evidence="2" id="KW-0121">Carboxypeptidase</keyword>
<accession>A0A6J5MYS7</accession>
<dbReference type="GO" id="GO:0004180">
    <property type="term" value="F:carboxypeptidase activity"/>
    <property type="evidence" value="ECO:0007669"/>
    <property type="project" value="UniProtKB-KW"/>
</dbReference>
<evidence type="ECO:0000259" key="1">
    <source>
        <dbReference type="Pfam" id="PF13539"/>
    </source>
</evidence>
<feature type="domain" description="Peptidase M15C" evidence="1">
    <location>
        <begin position="62"/>
        <end position="129"/>
    </location>
</feature>